<dbReference type="Pfam" id="PF07859">
    <property type="entry name" value="Abhydrolase_3"/>
    <property type="match status" value="1"/>
</dbReference>
<reference evidence="3 4" key="1">
    <citation type="submission" date="2020-07" db="EMBL/GenBank/DDBJ databases">
        <authorList>
            <person name="Li M."/>
        </authorList>
    </citation>
    <scope>NUCLEOTIDE SEQUENCE [LARGE SCALE GENOMIC DNA]</scope>
    <source>
        <strain evidence="3 4">DSM 23284</strain>
    </source>
</reference>
<accession>A0A838XVT2</accession>
<dbReference type="InterPro" id="IPR050300">
    <property type="entry name" value="GDXG_lipolytic_enzyme"/>
</dbReference>
<dbReference type="InterPro" id="IPR013094">
    <property type="entry name" value="AB_hydrolase_3"/>
</dbReference>
<dbReference type="PANTHER" id="PTHR48081">
    <property type="entry name" value="AB HYDROLASE SUPERFAMILY PROTEIN C4A8.06C"/>
    <property type="match status" value="1"/>
</dbReference>
<evidence type="ECO:0000313" key="4">
    <source>
        <dbReference type="Proteomes" id="UP000559404"/>
    </source>
</evidence>
<gene>
    <name evidence="3" type="ORF">H1W37_04760</name>
</gene>
<evidence type="ECO:0000259" key="2">
    <source>
        <dbReference type="Pfam" id="PF07859"/>
    </source>
</evidence>
<reference evidence="3 4" key="2">
    <citation type="submission" date="2020-08" db="EMBL/GenBank/DDBJ databases">
        <title>Stappia taiwanensis sp. nov., isolated from a coastal thermal spring.</title>
        <authorList>
            <person name="Kampfer P."/>
        </authorList>
    </citation>
    <scope>NUCLEOTIDE SEQUENCE [LARGE SCALE GENOMIC DNA]</scope>
    <source>
        <strain evidence="3 4">DSM 23284</strain>
    </source>
</reference>
<keyword evidence="4" id="KW-1185">Reference proteome</keyword>
<feature type="domain" description="Alpha/beta hydrolase fold-3" evidence="2">
    <location>
        <begin position="70"/>
        <end position="182"/>
    </location>
</feature>
<name>A0A838XVT2_9HYPH</name>
<dbReference type="PANTHER" id="PTHR48081:SF33">
    <property type="entry name" value="KYNURENINE FORMAMIDASE"/>
    <property type="match status" value="1"/>
</dbReference>
<dbReference type="Proteomes" id="UP000559404">
    <property type="component" value="Unassembled WGS sequence"/>
</dbReference>
<dbReference type="Gene3D" id="3.40.50.1820">
    <property type="entry name" value="alpha/beta hydrolase"/>
    <property type="match status" value="1"/>
</dbReference>
<dbReference type="SUPFAM" id="SSF53474">
    <property type="entry name" value="alpha/beta-Hydrolases"/>
    <property type="match status" value="1"/>
</dbReference>
<comment type="caution">
    <text evidence="3">The sequence shown here is derived from an EMBL/GenBank/DDBJ whole genome shotgun (WGS) entry which is preliminary data.</text>
</comment>
<sequence length="277" mass="30223">MTVIDYEAEYNNRALVPEHPSLIEGWRRDAAAYRSEANAELDISYELSPRAAYDLFLPTGGLPSRGVIALFLHGGYWQALDRSFFSHMARGPVAHGIPTVIGNYDLCPEVRIGDITEEIRRLIAHLWERYRKPVIVYGHSAGGHLTAEMLATDWRQRGLPPRLVPAGLAISGLFDLQPLVSTSLNANLRLDRQEAIAASPIARIAPAGTALIAAVGGDESSEFLRQSRIIADIWGRGGVDTTLDIRPGENHFTVIAPLADPDSDLTAALVAQARKVC</sequence>
<evidence type="ECO:0000256" key="1">
    <source>
        <dbReference type="ARBA" id="ARBA00022801"/>
    </source>
</evidence>
<proteinExistence type="predicted"/>
<dbReference type="EMBL" id="JACEON010000003">
    <property type="protein sequence ID" value="MBA4610950.1"/>
    <property type="molecule type" value="Genomic_DNA"/>
</dbReference>
<protein>
    <submittedName>
        <fullName evidence="3">Alpha/beta hydrolase</fullName>
    </submittedName>
</protein>
<evidence type="ECO:0000313" key="3">
    <source>
        <dbReference type="EMBL" id="MBA4610950.1"/>
    </source>
</evidence>
<dbReference type="RefSeq" id="WP_181759138.1">
    <property type="nucleotide sequence ID" value="NZ_BMCR01000004.1"/>
</dbReference>
<dbReference type="AlphaFoldDB" id="A0A838XVT2"/>
<keyword evidence="1 3" id="KW-0378">Hydrolase</keyword>
<dbReference type="GO" id="GO:0016787">
    <property type="term" value="F:hydrolase activity"/>
    <property type="evidence" value="ECO:0007669"/>
    <property type="project" value="UniProtKB-KW"/>
</dbReference>
<organism evidence="3 4">
    <name type="scientific">Stappia taiwanensis</name>
    <dbReference type="NCBI Taxonomy" id="992267"/>
    <lineage>
        <taxon>Bacteria</taxon>
        <taxon>Pseudomonadati</taxon>
        <taxon>Pseudomonadota</taxon>
        <taxon>Alphaproteobacteria</taxon>
        <taxon>Hyphomicrobiales</taxon>
        <taxon>Stappiaceae</taxon>
        <taxon>Stappia</taxon>
    </lineage>
</organism>
<dbReference type="InterPro" id="IPR029058">
    <property type="entry name" value="AB_hydrolase_fold"/>
</dbReference>